<organism evidence="2 3">
    <name type="scientific">Cercospora kikuchii</name>
    <dbReference type="NCBI Taxonomy" id="84275"/>
    <lineage>
        <taxon>Eukaryota</taxon>
        <taxon>Fungi</taxon>
        <taxon>Dikarya</taxon>
        <taxon>Ascomycota</taxon>
        <taxon>Pezizomycotina</taxon>
        <taxon>Dothideomycetes</taxon>
        <taxon>Dothideomycetidae</taxon>
        <taxon>Mycosphaerellales</taxon>
        <taxon>Mycosphaerellaceae</taxon>
        <taxon>Cercospora</taxon>
    </lineage>
</organism>
<sequence length="399" mass="43849">MQSPPQHPSADDSPAPGRGNNASGPRRNPPLVIVSERGRHSEASRRIVRAQAARASAAQSRETRARNRETQQANQPPRPAEATASSDPPRPQPSHSHSQRSYQEPRRPQPPAPDPRRNEDNFDSDGILKPLVNWITNILHLTAASFVSGAAALASGGRPELKNANDALAGAAGHGYIADSGVKMEEVQVDRGLFNRRLPIALPRGFATLQTRITISDDFMVLLSRTACFDYASNGVQDRLNELLFDIVMNTATTAILDPMQPGDHPISKHLRLACVCLTIFQGQRVDGATFAGNQNYDLGLQAAWNEAMVLDHAALQDQKSAEAALWAVFVISVTCGSTVTFYHQLLYSLMQDLQLAHWSQVRNVLLDFIYPGSFIDAPMQQFYHKLHRDREYSLVAPG</sequence>
<reference evidence="2 3" key="1">
    <citation type="submission" date="2021-01" db="EMBL/GenBank/DDBJ databases">
        <title>Cercospora kikuchii MAFF 305040 whole genome shotgun sequence.</title>
        <authorList>
            <person name="Kashiwa T."/>
            <person name="Suzuki T."/>
        </authorList>
    </citation>
    <scope>NUCLEOTIDE SEQUENCE [LARGE SCALE GENOMIC DNA]</scope>
    <source>
        <strain evidence="2 3">MAFF 305040</strain>
    </source>
</reference>
<accession>A0A9P3C905</accession>
<protein>
    <submittedName>
        <fullName evidence="2">Uncharacterized protein</fullName>
    </submittedName>
</protein>
<keyword evidence="3" id="KW-1185">Reference proteome</keyword>
<feature type="region of interest" description="Disordered" evidence="1">
    <location>
        <begin position="1"/>
        <end position="124"/>
    </location>
</feature>
<gene>
    <name evidence="2" type="ORF">CKM354_000317300</name>
</gene>
<evidence type="ECO:0000313" key="3">
    <source>
        <dbReference type="Proteomes" id="UP000825890"/>
    </source>
</evidence>
<dbReference type="EMBL" id="BOLY01000002">
    <property type="protein sequence ID" value="GIZ39804.1"/>
    <property type="molecule type" value="Genomic_DNA"/>
</dbReference>
<feature type="compositionally biased region" description="Low complexity" evidence="1">
    <location>
        <begin position="49"/>
        <end position="60"/>
    </location>
</feature>
<comment type="caution">
    <text evidence="2">The sequence shown here is derived from an EMBL/GenBank/DDBJ whole genome shotgun (WGS) entry which is preliminary data.</text>
</comment>
<dbReference type="OrthoDB" id="3898846at2759"/>
<evidence type="ECO:0000313" key="2">
    <source>
        <dbReference type="EMBL" id="GIZ39804.1"/>
    </source>
</evidence>
<dbReference type="GeneID" id="68288748"/>
<dbReference type="AlphaFoldDB" id="A0A9P3C905"/>
<name>A0A9P3C905_9PEZI</name>
<evidence type="ECO:0000256" key="1">
    <source>
        <dbReference type="SAM" id="MobiDB-lite"/>
    </source>
</evidence>
<dbReference type="Proteomes" id="UP000825890">
    <property type="component" value="Unassembled WGS sequence"/>
</dbReference>
<proteinExistence type="predicted"/>
<dbReference type="RefSeq" id="XP_044654291.1">
    <property type="nucleotide sequence ID" value="XM_044798356.1"/>
</dbReference>
<feature type="compositionally biased region" description="Basic and acidic residues" evidence="1">
    <location>
        <begin position="36"/>
        <end position="45"/>
    </location>
</feature>